<evidence type="ECO:0000256" key="2">
    <source>
        <dbReference type="ARBA" id="ARBA00022963"/>
    </source>
</evidence>
<protein>
    <submittedName>
        <fullName evidence="6">Patatin-like phospholipase family protein</fullName>
    </submittedName>
</protein>
<feature type="short sequence motif" description="GXGXXG" evidence="4">
    <location>
        <begin position="9"/>
        <end position="14"/>
    </location>
</feature>
<name>A0ABT8F1A5_9BACT</name>
<keyword evidence="1 4" id="KW-0378">Hydrolase</keyword>
<dbReference type="InterPro" id="IPR016035">
    <property type="entry name" value="Acyl_Trfase/lysoPLipase"/>
</dbReference>
<dbReference type="PANTHER" id="PTHR14226">
    <property type="entry name" value="NEUROPATHY TARGET ESTERASE/SWISS CHEESE D.MELANOGASTER"/>
    <property type="match status" value="1"/>
</dbReference>
<sequence>MKVGLALSGGGARGIMHLGVMQALSEAGIVLHALSGTSAGSIAGALVAHGIPPKEALQIIKDTSLLTIVRPAFSKSGLLKLDKLAHILRKHIPHDSFEGLQIPLTVVATDLQKGVSHYFNEGELAMPVLASSCVPVVFDPISFNGNVYVDGGLLDNLPVSCLEGKVDIIIGSHCNPIDTNFSVTHGRRVIERSLLMAINGNVQMSKAKCQVVIEPEAISKYSGADLSKADELFYIGYQHTQQQINEILSILK</sequence>
<evidence type="ECO:0000313" key="7">
    <source>
        <dbReference type="Proteomes" id="UP001168552"/>
    </source>
</evidence>
<feature type="short sequence motif" description="GXSXG" evidence="4">
    <location>
        <begin position="36"/>
        <end position="40"/>
    </location>
</feature>
<feature type="active site" description="Nucleophile" evidence="4">
    <location>
        <position position="38"/>
    </location>
</feature>
<gene>
    <name evidence="6" type="ORF">QWY31_01100</name>
</gene>
<dbReference type="PROSITE" id="PS51635">
    <property type="entry name" value="PNPLA"/>
    <property type="match status" value="1"/>
</dbReference>
<dbReference type="EMBL" id="JAUHJS010000001">
    <property type="protein sequence ID" value="MDN4164073.1"/>
    <property type="molecule type" value="Genomic_DNA"/>
</dbReference>
<evidence type="ECO:0000256" key="3">
    <source>
        <dbReference type="ARBA" id="ARBA00023098"/>
    </source>
</evidence>
<dbReference type="CDD" id="cd07205">
    <property type="entry name" value="Pat_PNPLA6_PNPLA7_NTE1_like"/>
    <property type="match status" value="1"/>
</dbReference>
<feature type="active site" description="Proton acceptor" evidence="4">
    <location>
        <position position="150"/>
    </location>
</feature>
<feature type="short sequence motif" description="DGA/G" evidence="4">
    <location>
        <begin position="150"/>
        <end position="152"/>
    </location>
</feature>
<evidence type="ECO:0000313" key="6">
    <source>
        <dbReference type="EMBL" id="MDN4164073.1"/>
    </source>
</evidence>
<dbReference type="InterPro" id="IPR002641">
    <property type="entry name" value="PNPLA_dom"/>
</dbReference>
<evidence type="ECO:0000256" key="1">
    <source>
        <dbReference type="ARBA" id="ARBA00022801"/>
    </source>
</evidence>
<keyword evidence="7" id="KW-1185">Reference proteome</keyword>
<keyword evidence="2 4" id="KW-0442">Lipid degradation</keyword>
<feature type="domain" description="PNPLA" evidence="5">
    <location>
        <begin position="5"/>
        <end position="163"/>
    </location>
</feature>
<organism evidence="6 7">
    <name type="scientific">Shiella aurantiaca</name>
    <dbReference type="NCBI Taxonomy" id="3058365"/>
    <lineage>
        <taxon>Bacteria</taxon>
        <taxon>Pseudomonadati</taxon>
        <taxon>Bacteroidota</taxon>
        <taxon>Cytophagia</taxon>
        <taxon>Cytophagales</taxon>
        <taxon>Shiellaceae</taxon>
        <taxon>Shiella</taxon>
    </lineage>
</organism>
<proteinExistence type="predicted"/>
<evidence type="ECO:0000259" key="5">
    <source>
        <dbReference type="PROSITE" id="PS51635"/>
    </source>
</evidence>
<keyword evidence="3 4" id="KW-0443">Lipid metabolism</keyword>
<reference evidence="6" key="1">
    <citation type="submission" date="2023-06" db="EMBL/GenBank/DDBJ databases">
        <title>Cytophagales bacterium Strain LB-30, isolated from soil.</title>
        <authorList>
            <person name="Liu B."/>
        </authorList>
    </citation>
    <scope>NUCLEOTIDE SEQUENCE</scope>
    <source>
        <strain evidence="6">LB-30</strain>
    </source>
</reference>
<dbReference type="Gene3D" id="3.40.1090.10">
    <property type="entry name" value="Cytosolic phospholipase A2 catalytic domain"/>
    <property type="match status" value="2"/>
</dbReference>
<dbReference type="RefSeq" id="WP_320002600.1">
    <property type="nucleotide sequence ID" value="NZ_JAUHJS010000001.1"/>
</dbReference>
<dbReference type="SUPFAM" id="SSF52151">
    <property type="entry name" value="FabD/lysophospholipase-like"/>
    <property type="match status" value="1"/>
</dbReference>
<dbReference type="InterPro" id="IPR050301">
    <property type="entry name" value="NTE"/>
</dbReference>
<evidence type="ECO:0000256" key="4">
    <source>
        <dbReference type="PROSITE-ProRule" id="PRU01161"/>
    </source>
</evidence>
<dbReference type="Proteomes" id="UP001168552">
    <property type="component" value="Unassembled WGS sequence"/>
</dbReference>
<accession>A0ABT8F1A5</accession>
<dbReference type="Pfam" id="PF01734">
    <property type="entry name" value="Patatin"/>
    <property type="match status" value="1"/>
</dbReference>
<comment type="caution">
    <text evidence="6">The sequence shown here is derived from an EMBL/GenBank/DDBJ whole genome shotgun (WGS) entry which is preliminary data.</text>
</comment>
<dbReference type="PANTHER" id="PTHR14226:SF29">
    <property type="entry name" value="NEUROPATHY TARGET ESTERASE SWS"/>
    <property type="match status" value="1"/>
</dbReference>